<dbReference type="OrthoDB" id="3553147at2759"/>
<organism evidence="2 3">
    <name type="scientific">Xylaria multiplex</name>
    <dbReference type="NCBI Taxonomy" id="323545"/>
    <lineage>
        <taxon>Eukaryota</taxon>
        <taxon>Fungi</taxon>
        <taxon>Dikarya</taxon>
        <taxon>Ascomycota</taxon>
        <taxon>Pezizomycotina</taxon>
        <taxon>Sordariomycetes</taxon>
        <taxon>Xylariomycetidae</taxon>
        <taxon>Xylariales</taxon>
        <taxon>Xylariaceae</taxon>
        <taxon>Xylaria</taxon>
    </lineage>
</organism>
<evidence type="ECO:0000313" key="2">
    <source>
        <dbReference type="EMBL" id="KAF2965672.1"/>
    </source>
</evidence>
<reference evidence="2 3" key="1">
    <citation type="submission" date="2019-12" db="EMBL/GenBank/DDBJ databases">
        <title>Draft genome sequence of the ascomycete Xylaria multiplex DSM 110363.</title>
        <authorList>
            <person name="Buettner E."/>
            <person name="Kellner H."/>
        </authorList>
    </citation>
    <scope>NUCLEOTIDE SEQUENCE [LARGE SCALE GENOMIC DNA]</scope>
    <source>
        <strain evidence="2 3">DSM 110363</strain>
    </source>
</reference>
<dbReference type="PANTHER" id="PTHR24148:SF82">
    <property type="entry name" value="HETEROKARYON INCOMPATIBILITY DOMAIN-CONTAINING PROTEIN"/>
    <property type="match status" value="1"/>
</dbReference>
<dbReference type="Pfam" id="PF06985">
    <property type="entry name" value="HET"/>
    <property type="match status" value="1"/>
</dbReference>
<dbReference type="EMBL" id="WUBL01000108">
    <property type="protein sequence ID" value="KAF2965672.1"/>
    <property type="molecule type" value="Genomic_DNA"/>
</dbReference>
<dbReference type="AlphaFoldDB" id="A0A7C8MIP4"/>
<dbReference type="Proteomes" id="UP000481858">
    <property type="component" value="Unassembled WGS sequence"/>
</dbReference>
<gene>
    <name evidence="2" type="ORF">GQX73_g7874</name>
</gene>
<dbReference type="PANTHER" id="PTHR24148">
    <property type="entry name" value="ANKYRIN REPEAT DOMAIN-CONTAINING PROTEIN 39 HOMOLOG-RELATED"/>
    <property type="match status" value="1"/>
</dbReference>
<dbReference type="Pfam" id="PF26639">
    <property type="entry name" value="Het-6_barrel"/>
    <property type="match status" value="1"/>
</dbReference>
<evidence type="ECO:0000313" key="3">
    <source>
        <dbReference type="Proteomes" id="UP000481858"/>
    </source>
</evidence>
<protein>
    <recommendedName>
        <fullName evidence="1">Heterokaryon incompatibility domain-containing protein</fullName>
    </recommendedName>
</protein>
<proteinExistence type="predicted"/>
<dbReference type="InterPro" id="IPR010730">
    <property type="entry name" value="HET"/>
</dbReference>
<dbReference type="InterPro" id="IPR052895">
    <property type="entry name" value="HetReg/Transcr_Mod"/>
</dbReference>
<accession>A0A7C8MIP4</accession>
<feature type="domain" description="Heterokaryon incompatibility" evidence="1">
    <location>
        <begin position="59"/>
        <end position="219"/>
    </location>
</feature>
<name>A0A7C8MIP4_9PEZI</name>
<dbReference type="InParanoid" id="A0A7C8MIP4"/>
<evidence type="ECO:0000259" key="1">
    <source>
        <dbReference type="Pfam" id="PF06985"/>
    </source>
</evidence>
<sequence>MLPKSKYQYSAIGPREQFKGVPNDSKCIRLLTLLPGVFTDNIVVTLRITILDAKHPPDYEALSYVWGSEKDPVFIEVGRRWTLAISQNLEIALRYLRSKDKPRVLWVDALCINQADIHERGQQVAIMGDIYRLARRVVVWLGPESNDSNLALDFLDSLSQQVVVNWFDGTLTSPRLSKSTGLWADSDEAISFLEMKREFAALISLFERPWFRRVWIRQEIYLAKTAIVTCGEKEIPWQTFINAVFCLGHRGVHIAPDVERGHLFLSRVTLIRELGRVQPQNFSWVMESSRLAECQDPKDKIYGVLNMLDPADPASRIIPDYSLSTVAIYRELVMRSIADSDSLHLLAFAGLERSLPDLPSWVPDWSTQRPDATLKGYFNAGGFLLSQATSINSQTLKVSGVVVSRIATISSLGYQGERGGSLMQAKIRQAFPSSQKSLDAYGSSVALVEAYCRVLCCDNFTDKLFPNQGASQGSLSFNEAMVALSAILDNEIANGSVLSGATRRFLQAIFAPFSRKLCTSEQGYLGLVPRLAEIGDILCILPGCTNSIVLRPTIGRAGYYELVGDAYLDGVMNGEALFGPLPDDHMATWTLDPASSKYRPTFLQKSTMTFMIDDPRVSIFPVEKTGVESSPWREAMALLAQITPQMLRGRGVQVTDFYLI</sequence>
<comment type="caution">
    <text evidence="2">The sequence shown here is derived from an EMBL/GenBank/DDBJ whole genome shotgun (WGS) entry which is preliminary data.</text>
</comment>
<keyword evidence="3" id="KW-1185">Reference proteome</keyword>